<dbReference type="PANTHER" id="PTHR43179:SF12">
    <property type="entry name" value="GALACTOFURANOSYLTRANSFERASE GLFT2"/>
    <property type="match status" value="1"/>
</dbReference>
<dbReference type="STRING" id="1385521.N803_16070"/>
<dbReference type="InterPro" id="IPR001173">
    <property type="entry name" value="Glyco_trans_2-like"/>
</dbReference>
<dbReference type="SUPFAM" id="SSF53448">
    <property type="entry name" value="Nucleotide-diphospho-sugar transferases"/>
    <property type="match status" value="1"/>
</dbReference>
<dbReference type="GO" id="GO:0016757">
    <property type="term" value="F:glycosyltransferase activity"/>
    <property type="evidence" value="ECO:0007669"/>
    <property type="project" value="UniProtKB-KW"/>
</dbReference>
<evidence type="ECO:0000256" key="1">
    <source>
        <dbReference type="ARBA" id="ARBA00004776"/>
    </source>
</evidence>
<keyword evidence="8" id="KW-1185">Reference proteome</keyword>
<evidence type="ECO:0000313" key="7">
    <source>
        <dbReference type="EMBL" id="KGN36930.1"/>
    </source>
</evidence>
<reference evidence="7 8" key="1">
    <citation type="submission" date="2013-08" db="EMBL/GenBank/DDBJ databases">
        <title>The genome sequence of Knoellia subterranea.</title>
        <authorList>
            <person name="Zhu W."/>
            <person name="Wang G."/>
        </authorList>
    </citation>
    <scope>NUCLEOTIDE SEQUENCE [LARGE SCALE GENOMIC DNA]</scope>
    <source>
        <strain evidence="7 8">KCTC 19937</strain>
    </source>
</reference>
<protein>
    <submittedName>
        <fullName evidence="7">Glycosyl transferase</fullName>
    </submittedName>
</protein>
<dbReference type="Pfam" id="PF00535">
    <property type="entry name" value="Glycos_transf_2"/>
    <property type="match status" value="1"/>
</dbReference>
<proteinExistence type="inferred from homology"/>
<keyword evidence="3" id="KW-0328">Glycosyltransferase</keyword>
<dbReference type="AlphaFoldDB" id="A0A0A0JHM0"/>
<dbReference type="PANTHER" id="PTHR43179">
    <property type="entry name" value="RHAMNOSYLTRANSFERASE WBBL"/>
    <property type="match status" value="1"/>
</dbReference>
<evidence type="ECO:0000259" key="6">
    <source>
        <dbReference type="Pfam" id="PF00535"/>
    </source>
</evidence>
<evidence type="ECO:0000256" key="5">
    <source>
        <dbReference type="SAM" id="MobiDB-lite"/>
    </source>
</evidence>
<gene>
    <name evidence="7" type="ORF">N803_16070</name>
</gene>
<organism evidence="7 8">
    <name type="scientific">Knoellia subterranea KCTC 19937</name>
    <dbReference type="NCBI Taxonomy" id="1385521"/>
    <lineage>
        <taxon>Bacteria</taxon>
        <taxon>Bacillati</taxon>
        <taxon>Actinomycetota</taxon>
        <taxon>Actinomycetes</taxon>
        <taxon>Micrococcales</taxon>
        <taxon>Intrasporangiaceae</taxon>
        <taxon>Knoellia</taxon>
    </lineage>
</organism>
<keyword evidence="4 7" id="KW-0808">Transferase</keyword>
<comment type="pathway">
    <text evidence="1">Cell wall biogenesis; cell wall polysaccharide biosynthesis.</text>
</comment>
<name>A0A0A0JHM0_9MICO</name>
<comment type="similarity">
    <text evidence="2">Belongs to the glycosyltransferase 2 family.</text>
</comment>
<dbReference type="Proteomes" id="UP000030011">
    <property type="component" value="Unassembled WGS sequence"/>
</dbReference>
<comment type="caution">
    <text evidence="7">The sequence shown here is derived from an EMBL/GenBank/DDBJ whole genome shotgun (WGS) entry which is preliminary data.</text>
</comment>
<evidence type="ECO:0000256" key="2">
    <source>
        <dbReference type="ARBA" id="ARBA00006739"/>
    </source>
</evidence>
<dbReference type="EMBL" id="AVPK01000007">
    <property type="protein sequence ID" value="KGN36930.1"/>
    <property type="molecule type" value="Genomic_DNA"/>
</dbReference>
<dbReference type="Gene3D" id="3.90.550.10">
    <property type="entry name" value="Spore Coat Polysaccharide Biosynthesis Protein SpsA, Chain A"/>
    <property type="match status" value="1"/>
</dbReference>
<evidence type="ECO:0000256" key="3">
    <source>
        <dbReference type="ARBA" id="ARBA00022676"/>
    </source>
</evidence>
<dbReference type="eggNOG" id="COG1216">
    <property type="taxonomic scope" value="Bacteria"/>
</dbReference>
<accession>A0A0A0JHM0</accession>
<evidence type="ECO:0000313" key="8">
    <source>
        <dbReference type="Proteomes" id="UP000030011"/>
    </source>
</evidence>
<feature type="region of interest" description="Disordered" evidence="5">
    <location>
        <begin position="109"/>
        <end position="133"/>
    </location>
</feature>
<dbReference type="InterPro" id="IPR029044">
    <property type="entry name" value="Nucleotide-diphossugar_trans"/>
</dbReference>
<dbReference type="RefSeq" id="WP_035905828.1">
    <property type="nucleotide sequence ID" value="NZ_AVPK01000007.1"/>
</dbReference>
<evidence type="ECO:0000256" key="4">
    <source>
        <dbReference type="ARBA" id="ARBA00022679"/>
    </source>
</evidence>
<feature type="domain" description="Glycosyltransferase 2-like" evidence="6">
    <location>
        <begin position="23"/>
        <end position="160"/>
    </location>
</feature>
<sequence length="288" mass="31957">MTPRPSIGAVVLSMGDRTQELATALETLLAQEGVDLDVVLVGNGWEPTGLPDGVRTVHLPENVGIPEGRNVGAREARGDLIFFYDDDAHLPTTDVLARLATEFADPSVAVAQPRGADPDGKPSPRRWVPRLRTEDGGAPGEVVVFWEGVCVIRRAAFDAVGGWPGHFWYGHEGIDLAYRLLDAGWSLRYRPDVVVHHPATQAARHAVFYRMNARNRVWVARRNLPAPLVPVYLGVWTGATLARVRDVEPLKVWFRGFAEGWRSDPGPRHPMRWKTVWRLTRAGRPPVV</sequence>